<evidence type="ECO:0000256" key="7">
    <source>
        <dbReference type="ARBA" id="ARBA00023235"/>
    </source>
</evidence>
<keyword evidence="6" id="KW-0809">Transit peptide</keyword>
<evidence type="ECO:0000256" key="6">
    <source>
        <dbReference type="ARBA" id="ARBA00022946"/>
    </source>
</evidence>
<dbReference type="GO" id="GO:0009695">
    <property type="term" value="P:jasmonic acid biosynthetic process"/>
    <property type="evidence" value="ECO:0007669"/>
    <property type="project" value="InterPro"/>
</dbReference>
<feature type="compositionally biased region" description="Basic residues" evidence="9">
    <location>
        <begin position="217"/>
        <end position="232"/>
    </location>
</feature>
<comment type="caution">
    <text evidence="11">The sequence shown here is derived from an EMBL/GenBank/DDBJ whole genome shotgun (WGS) entry which is preliminary data.</text>
</comment>
<dbReference type="GO" id="GO:0046423">
    <property type="term" value="F:allene-oxide cyclase activity"/>
    <property type="evidence" value="ECO:0007669"/>
    <property type="project" value="UniProtKB-EC"/>
</dbReference>
<proteinExistence type="inferred from homology"/>
<dbReference type="AlphaFoldDB" id="A0AAX6ID54"/>
<feature type="region of interest" description="Disordered" evidence="9">
    <location>
        <begin position="118"/>
        <end position="146"/>
    </location>
</feature>
<feature type="region of interest" description="Disordered" evidence="9">
    <location>
        <begin position="1"/>
        <end position="26"/>
    </location>
</feature>
<evidence type="ECO:0000256" key="2">
    <source>
        <dbReference type="ARBA" id="ARBA00007982"/>
    </source>
</evidence>
<name>A0AAX6ID54_IRIPA</name>
<sequence>MASFTATSSTCILSTPSSKRLSSLSNSRAMPGALLAPPLPKTPKLGVCSRKPPSQIAASLFSLNKAAADPSRPTKVQKMYVYEINERDRESPAYLRLSQKSVNSLGDLVPFTNKASLPWQPGEEAGDNGGALHADPARSRAQRGPVRGHVQLLLRRVRPHLRAGPVPDLRGLVPCRDRRLGRVRRRLRPGQAAAARLPLQALLHLRAQGDQGPPPRAPRRSRPALARGRARPCRGGGSAPRGPQELHKMNSTGRKSRGLRYPDLRGQVVYKYY</sequence>
<reference evidence="11" key="2">
    <citation type="submission" date="2023-04" db="EMBL/GenBank/DDBJ databases">
        <authorList>
            <person name="Bruccoleri R.E."/>
            <person name="Oakeley E.J."/>
            <person name="Faust A.-M."/>
            <person name="Dessus-Babus S."/>
            <person name="Altorfer M."/>
            <person name="Burckhardt D."/>
            <person name="Oertli M."/>
            <person name="Naumann U."/>
            <person name="Petersen F."/>
            <person name="Wong J."/>
        </authorList>
    </citation>
    <scope>NUCLEOTIDE SEQUENCE</scope>
    <source>
        <strain evidence="11">GSM-AAB239-AS_SAM_17_03QT</strain>
        <tissue evidence="11">Leaf</tissue>
    </source>
</reference>
<dbReference type="GO" id="GO:0009507">
    <property type="term" value="C:chloroplast"/>
    <property type="evidence" value="ECO:0007669"/>
    <property type="project" value="UniProtKB-SubCell"/>
</dbReference>
<dbReference type="EC" id="5.3.99.6" evidence="3"/>
<comment type="catalytic activity">
    <reaction evidence="8">
        <text>(9Z,13S,15Z)-12,13-epoxyoctadeca-9,11,15-trienoate = (9S,13S,15Z)-12-oxophyto-10,15-dienoate</text>
        <dbReference type="Rhea" id="RHEA:22592"/>
        <dbReference type="ChEBI" id="CHEBI:36438"/>
        <dbReference type="ChEBI" id="CHEBI:57411"/>
        <dbReference type="EC" id="5.3.99.6"/>
    </reaction>
</comment>
<dbReference type="SUPFAM" id="SSF141493">
    <property type="entry name" value="Allene oxide cyclase-like"/>
    <property type="match status" value="1"/>
</dbReference>
<feature type="compositionally biased region" description="Low complexity" evidence="9">
    <location>
        <begin position="13"/>
        <end position="26"/>
    </location>
</feature>
<gene>
    <name evidence="11" type="ORF">M6B38_114500</name>
    <name evidence="10" type="ORF">M6B38_213275</name>
</gene>
<dbReference type="Proteomes" id="UP001140949">
    <property type="component" value="Unassembled WGS sequence"/>
</dbReference>
<keyword evidence="4" id="KW-0150">Chloroplast</keyword>
<dbReference type="PANTHER" id="PTHR31843">
    <property type="entry name" value="ALLENE OXIDE CYCLASE 4, CHLOROPLASTIC"/>
    <property type="match status" value="1"/>
</dbReference>
<comment type="similarity">
    <text evidence="2">Belongs to the allene oxide cyclase family.</text>
</comment>
<reference evidence="11" key="1">
    <citation type="journal article" date="2023" name="GigaByte">
        <title>Genome assembly of the bearded iris, Iris pallida Lam.</title>
        <authorList>
            <person name="Bruccoleri R.E."/>
            <person name="Oakeley E.J."/>
            <person name="Faust A.M.E."/>
            <person name="Altorfer M."/>
            <person name="Dessus-Babus S."/>
            <person name="Burckhardt D."/>
            <person name="Oertli M."/>
            <person name="Naumann U."/>
            <person name="Petersen F."/>
            <person name="Wong J."/>
        </authorList>
    </citation>
    <scope>NUCLEOTIDE SEQUENCE</scope>
    <source>
        <strain evidence="11">GSM-AAB239-AS_SAM_17_03QT</strain>
    </source>
</reference>
<accession>A0AAX6ID54</accession>
<evidence type="ECO:0000256" key="5">
    <source>
        <dbReference type="ARBA" id="ARBA00022640"/>
    </source>
</evidence>
<evidence type="ECO:0000256" key="3">
    <source>
        <dbReference type="ARBA" id="ARBA00012209"/>
    </source>
</evidence>
<evidence type="ECO:0000313" key="11">
    <source>
        <dbReference type="EMBL" id="KAJ6850787.1"/>
    </source>
</evidence>
<keyword evidence="5" id="KW-0934">Plastid</keyword>
<feature type="compositionally biased region" description="Polar residues" evidence="9">
    <location>
        <begin position="1"/>
        <end position="12"/>
    </location>
</feature>
<dbReference type="Gene3D" id="2.40.480.10">
    <property type="entry name" value="Allene oxide cyclase-like"/>
    <property type="match status" value="1"/>
</dbReference>
<evidence type="ECO:0000313" key="10">
    <source>
        <dbReference type="EMBL" id="KAJ6798097.1"/>
    </source>
</evidence>
<dbReference type="Pfam" id="PF06351">
    <property type="entry name" value="Allene_ox_cyc"/>
    <property type="match status" value="1"/>
</dbReference>
<dbReference type="InterPro" id="IPR009410">
    <property type="entry name" value="Allene_ox_cyc"/>
</dbReference>
<comment type="subcellular location">
    <subcellularLocation>
        <location evidence="1">Plastid</location>
        <location evidence="1">Chloroplast</location>
    </subcellularLocation>
</comment>
<evidence type="ECO:0000256" key="1">
    <source>
        <dbReference type="ARBA" id="ARBA00004229"/>
    </source>
</evidence>
<dbReference type="InterPro" id="IPR044859">
    <property type="entry name" value="Allene_oxi_cyc_Dirigent"/>
</dbReference>
<evidence type="ECO:0000313" key="12">
    <source>
        <dbReference type="Proteomes" id="UP001140949"/>
    </source>
</evidence>
<keyword evidence="12" id="KW-1185">Reference proteome</keyword>
<evidence type="ECO:0000256" key="8">
    <source>
        <dbReference type="ARBA" id="ARBA00049891"/>
    </source>
</evidence>
<evidence type="ECO:0000256" key="4">
    <source>
        <dbReference type="ARBA" id="ARBA00022528"/>
    </source>
</evidence>
<dbReference type="InterPro" id="IPR034871">
    <property type="entry name" value="Allene_oxi_cyc_sf"/>
</dbReference>
<organism evidence="11 12">
    <name type="scientific">Iris pallida</name>
    <name type="common">Sweet iris</name>
    <dbReference type="NCBI Taxonomy" id="29817"/>
    <lineage>
        <taxon>Eukaryota</taxon>
        <taxon>Viridiplantae</taxon>
        <taxon>Streptophyta</taxon>
        <taxon>Embryophyta</taxon>
        <taxon>Tracheophyta</taxon>
        <taxon>Spermatophyta</taxon>
        <taxon>Magnoliopsida</taxon>
        <taxon>Liliopsida</taxon>
        <taxon>Asparagales</taxon>
        <taxon>Iridaceae</taxon>
        <taxon>Iridoideae</taxon>
        <taxon>Irideae</taxon>
        <taxon>Iris</taxon>
    </lineage>
</organism>
<dbReference type="PANTHER" id="PTHR31843:SF11">
    <property type="entry name" value="ALLENE OXIDE CYCLASE 4, CHLOROPLASTIC"/>
    <property type="match status" value="1"/>
</dbReference>
<protein>
    <recommendedName>
        <fullName evidence="3">allene-oxide cyclase</fullName>
        <ecNumber evidence="3">5.3.99.6</ecNumber>
    </recommendedName>
</protein>
<evidence type="ECO:0000256" key="9">
    <source>
        <dbReference type="SAM" id="MobiDB-lite"/>
    </source>
</evidence>
<dbReference type="EMBL" id="JANAVB010002580">
    <property type="protein sequence ID" value="KAJ6850787.1"/>
    <property type="molecule type" value="Genomic_DNA"/>
</dbReference>
<dbReference type="EMBL" id="JANAVB010040418">
    <property type="protein sequence ID" value="KAJ6798097.1"/>
    <property type="molecule type" value="Genomic_DNA"/>
</dbReference>
<keyword evidence="7" id="KW-0413">Isomerase</keyword>
<feature type="region of interest" description="Disordered" evidence="9">
    <location>
        <begin position="206"/>
        <end position="260"/>
    </location>
</feature>